<dbReference type="GO" id="GO:0016020">
    <property type="term" value="C:membrane"/>
    <property type="evidence" value="ECO:0007669"/>
    <property type="project" value="InterPro"/>
</dbReference>
<feature type="domain" description="Signal transduction histidine kinase subgroup 3 dimerisation and phosphoacceptor" evidence="6">
    <location>
        <begin position="201"/>
        <end position="263"/>
    </location>
</feature>
<dbReference type="RefSeq" id="WP_166260197.1">
    <property type="nucleotide sequence ID" value="NZ_JAAMOW010000009.1"/>
</dbReference>
<keyword evidence="4" id="KW-0472">Membrane</keyword>
<evidence type="ECO:0000259" key="5">
    <source>
        <dbReference type="Pfam" id="PF02518"/>
    </source>
</evidence>
<dbReference type="GO" id="GO:0046983">
    <property type="term" value="F:protein dimerization activity"/>
    <property type="evidence" value="ECO:0007669"/>
    <property type="project" value="InterPro"/>
</dbReference>
<evidence type="ECO:0000256" key="1">
    <source>
        <dbReference type="ARBA" id="ARBA00022679"/>
    </source>
</evidence>
<sequence>MNASAESAVQRAAFRGLRAPLNLAAYLTWLALAWTPVQRAWSGALPLDLRSLAGGAGSLAVLLLLLARERTDTGVAGQRRRRALIVAQIPGAWLACWGLGEGAQPILLVVVAAQLAVAFRPRATLAWLLVANLGLLVILLERFRVDDVLVSMISMAGFQLFAALSAGYAHAAELARDEALQAHAELHAAQLLLDEGARGDERLRLSRELHDVVGHKLTALKLQLALAERRADDAGRASLTACRELADAVLGEVRAVVGQLRQHDGIDLQQAIAAQLAPLAALGPRMDVRIDPALRIADLQRAHALLRVTQEAVTNVLRHAGARHLQIALTSVADTARLTVEDDGRGLRGAPEGYGIAGMRERLAAFGGSLELRERAGGGTRLCAAIPL</sequence>
<evidence type="ECO:0000256" key="4">
    <source>
        <dbReference type="SAM" id="Phobius"/>
    </source>
</evidence>
<feature type="transmembrane region" description="Helical" evidence="4">
    <location>
        <begin position="148"/>
        <end position="169"/>
    </location>
</feature>
<dbReference type="EMBL" id="JAAMOW010000009">
    <property type="protein sequence ID" value="NGY06512.1"/>
    <property type="molecule type" value="Genomic_DNA"/>
</dbReference>
<evidence type="ECO:0000256" key="3">
    <source>
        <dbReference type="ARBA" id="ARBA00023012"/>
    </source>
</evidence>
<dbReference type="InterPro" id="IPR011712">
    <property type="entry name" value="Sig_transdc_His_kin_sub3_dim/P"/>
</dbReference>
<feature type="transmembrane region" description="Helical" evidence="4">
    <location>
        <begin position="21"/>
        <end position="37"/>
    </location>
</feature>
<dbReference type="Gene3D" id="1.20.5.1930">
    <property type="match status" value="1"/>
</dbReference>
<dbReference type="Proteomes" id="UP000472676">
    <property type="component" value="Unassembled WGS sequence"/>
</dbReference>
<evidence type="ECO:0000313" key="8">
    <source>
        <dbReference type="Proteomes" id="UP000472676"/>
    </source>
</evidence>
<protein>
    <submittedName>
        <fullName evidence="7">Sensor histidine kinase</fullName>
    </submittedName>
</protein>
<organism evidence="7 8">
    <name type="scientific">Solimonas terrae</name>
    <dbReference type="NCBI Taxonomy" id="1396819"/>
    <lineage>
        <taxon>Bacteria</taxon>
        <taxon>Pseudomonadati</taxon>
        <taxon>Pseudomonadota</taxon>
        <taxon>Gammaproteobacteria</taxon>
        <taxon>Nevskiales</taxon>
        <taxon>Nevskiaceae</taxon>
        <taxon>Solimonas</taxon>
    </lineage>
</organism>
<dbReference type="SUPFAM" id="SSF55874">
    <property type="entry name" value="ATPase domain of HSP90 chaperone/DNA topoisomerase II/histidine kinase"/>
    <property type="match status" value="1"/>
</dbReference>
<dbReference type="InterPro" id="IPR003594">
    <property type="entry name" value="HATPase_dom"/>
</dbReference>
<accession>A0A6M2BV27</accession>
<keyword evidence="8" id="KW-1185">Reference proteome</keyword>
<feature type="transmembrane region" description="Helical" evidence="4">
    <location>
        <begin position="89"/>
        <end position="117"/>
    </location>
</feature>
<reference evidence="7 8" key="1">
    <citation type="journal article" date="2014" name="Int. J. Syst. Evol. Microbiol.">
        <title>Solimonas terrae sp. nov., isolated from soil.</title>
        <authorList>
            <person name="Kim S.J."/>
            <person name="Moon J.Y."/>
            <person name="Weon H.Y."/>
            <person name="Ahn J.H."/>
            <person name="Chen W.M."/>
            <person name="Kwon S.W."/>
        </authorList>
    </citation>
    <scope>NUCLEOTIDE SEQUENCE [LARGE SCALE GENOMIC DNA]</scope>
    <source>
        <strain evidence="7 8">KIS83-12</strain>
    </source>
</reference>
<keyword evidence="4" id="KW-1133">Transmembrane helix</keyword>
<dbReference type="PANTHER" id="PTHR24421:SF59">
    <property type="entry name" value="OXYGEN SENSOR HISTIDINE KINASE NREB"/>
    <property type="match status" value="1"/>
</dbReference>
<dbReference type="Pfam" id="PF07730">
    <property type="entry name" value="HisKA_3"/>
    <property type="match status" value="1"/>
</dbReference>
<dbReference type="InterPro" id="IPR050482">
    <property type="entry name" value="Sensor_HK_TwoCompSys"/>
</dbReference>
<evidence type="ECO:0000256" key="2">
    <source>
        <dbReference type="ARBA" id="ARBA00022777"/>
    </source>
</evidence>
<feature type="domain" description="Histidine kinase/HSP90-like ATPase" evidence="5">
    <location>
        <begin position="303"/>
        <end position="387"/>
    </location>
</feature>
<keyword evidence="2 7" id="KW-0418">Kinase</keyword>
<dbReference type="InterPro" id="IPR036890">
    <property type="entry name" value="HATPase_C_sf"/>
</dbReference>
<keyword evidence="1" id="KW-0808">Transferase</keyword>
<feature type="transmembrane region" description="Helical" evidence="4">
    <location>
        <begin position="49"/>
        <end position="68"/>
    </location>
</feature>
<dbReference type="CDD" id="cd16917">
    <property type="entry name" value="HATPase_UhpB-NarQ-NarX-like"/>
    <property type="match status" value="1"/>
</dbReference>
<gene>
    <name evidence="7" type="ORF">G7Y85_17190</name>
</gene>
<dbReference type="Pfam" id="PF02518">
    <property type="entry name" value="HATPase_c"/>
    <property type="match status" value="1"/>
</dbReference>
<evidence type="ECO:0000259" key="6">
    <source>
        <dbReference type="Pfam" id="PF07730"/>
    </source>
</evidence>
<proteinExistence type="predicted"/>
<dbReference type="Gene3D" id="3.30.565.10">
    <property type="entry name" value="Histidine kinase-like ATPase, C-terminal domain"/>
    <property type="match status" value="1"/>
</dbReference>
<name>A0A6M2BV27_9GAMM</name>
<comment type="caution">
    <text evidence="7">The sequence shown here is derived from an EMBL/GenBank/DDBJ whole genome shotgun (WGS) entry which is preliminary data.</text>
</comment>
<keyword evidence="4" id="KW-0812">Transmembrane</keyword>
<dbReference type="PANTHER" id="PTHR24421">
    <property type="entry name" value="NITRATE/NITRITE SENSOR PROTEIN NARX-RELATED"/>
    <property type="match status" value="1"/>
</dbReference>
<feature type="transmembrane region" description="Helical" evidence="4">
    <location>
        <begin position="123"/>
        <end position="141"/>
    </location>
</feature>
<dbReference type="AlphaFoldDB" id="A0A6M2BV27"/>
<dbReference type="GO" id="GO:0000155">
    <property type="term" value="F:phosphorelay sensor kinase activity"/>
    <property type="evidence" value="ECO:0007669"/>
    <property type="project" value="InterPro"/>
</dbReference>
<keyword evidence="3" id="KW-0902">Two-component regulatory system</keyword>
<evidence type="ECO:0000313" key="7">
    <source>
        <dbReference type="EMBL" id="NGY06512.1"/>
    </source>
</evidence>